<comment type="subcellular location">
    <subcellularLocation>
        <location evidence="1 10">Cell membrane</location>
        <topology evidence="1 10">Multi-pass membrane protein</topology>
    </subcellularLocation>
</comment>
<keyword evidence="12" id="KW-1185">Reference proteome</keyword>
<evidence type="ECO:0000313" key="11">
    <source>
        <dbReference type="EMBL" id="MBP1325395.1"/>
    </source>
</evidence>
<sequence length="122" mass="12219">MTGVWLALGVALAGGIGAALRHLVDQLVPKGTRHAFPWGLFVVNLTGSFVLGILTGLALDDAVQAVLATGLLGGYTTFSSASLDTAKLLMARRFTAAVANAAGVMVAAIACAVAGILLGQSL</sequence>
<proteinExistence type="inferred from homology"/>
<feature type="transmembrane region" description="Helical" evidence="10">
    <location>
        <begin position="95"/>
        <end position="118"/>
    </location>
</feature>
<keyword evidence="4 10" id="KW-1133">Transmembrane helix</keyword>
<evidence type="ECO:0000256" key="10">
    <source>
        <dbReference type="HAMAP-Rule" id="MF_00454"/>
    </source>
</evidence>
<dbReference type="Proteomes" id="UP000675163">
    <property type="component" value="Unassembled WGS sequence"/>
</dbReference>
<feature type="transmembrane region" description="Helical" evidence="10">
    <location>
        <begin position="6"/>
        <end position="24"/>
    </location>
</feature>
<dbReference type="InterPro" id="IPR003691">
    <property type="entry name" value="FluC"/>
</dbReference>
<keyword evidence="2 10" id="KW-1003">Cell membrane</keyword>
<dbReference type="HAMAP" id="MF_00454">
    <property type="entry name" value="FluC"/>
    <property type="match status" value="1"/>
</dbReference>
<dbReference type="RefSeq" id="WP_209704428.1">
    <property type="nucleotide sequence ID" value="NZ_JAFIDA010000001.1"/>
</dbReference>
<name>A0A940SZZ5_9MICO</name>
<dbReference type="Pfam" id="PF02537">
    <property type="entry name" value="CRCB"/>
    <property type="match status" value="1"/>
</dbReference>
<feature type="binding site" evidence="10">
    <location>
        <position position="73"/>
    </location>
    <ligand>
        <name>Na(+)</name>
        <dbReference type="ChEBI" id="CHEBI:29101"/>
        <note>structural</note>
    </ligand>
</feature>
<evidence type="ECO:0000256" key="2">
    <source>
        <dbReference type="ARBA" id="ARBA00022475"/>
    </source>
</evidence>
<dbReference type="GO" id="GO:0062054">
    <property type="term" value="F:fluoride channel activity"/>
    <property type="evidence" value="ECO:0007669"/>
    <property type="project" value="UniProtKB-UniRule"/>
</dbReference>
<evidence type="ECO:0000313" key="12">
    <source>
        <dbReference type="Proteomes" id="UP000675163"/>
    </source>
</evidence>
<comment type="activity regulation">
    <text evidence="10">Na(+) is not transported, but it plays an essential structural role and its presence is essential for fluoride channel function.</text>
</comment>
<evidence type="ECO:0000256" key="3">
    <source>
        <dbReference type="ARBA" id="ARBA00022692"/>
    </source>
</evidence>
<keyword evidence="6 10" id="KW-0407">Ion channel</keyword>
<feature type="transmembrane region" description="Helical" evidence="10">
    <location>
        <begin position="36"/>
        <end position="59"/>
    </location>
</feature>
<comment type="similarity">
    <text evidence="7 10">Belongs to the fluoride channel Fluc/FEX (TC 1.A.43) family.</text>
</comment>
<keyword evidence="5 10" id="KW-0472">Membrane</keyword>
<comment type="caution">
    <text evidence="11">The sequence shown here is derived from an EMBL/GenBank/DDBJ whole genome shotgun (WGS) entry which is preliminary data.</text>
</comment>
<dbReference type="AlphaFoldDB" id="A0A940SZZ5"/>
<dbReference type="PANTHER" id="PTHR28259:SF1">
    <property type="entry name" value="FLUORIDE EXPORT PROTEIN 1-RELATED"/>
    <property type="match status" value="1"/>
</dbReference>
<keyword evidence="10" id="KW-0915">Sodium</keyword>
<protein>
    <recommendedName>
        <fullName evidence="10">Fluoride-specific ion channel FluC</fullName>
    </recommendedName>
</protein>
<organism evidence="11 12">
    <name type="scientific">Leucobacter exalbidus</name>
    <dbReference type="NCBI Taxonomy" id="662960"/>
    <lineage>
        <taxon>Bacteria</taxon>
        <taxon>Bacillati</taxon>
        <taxon>Actinomycetota</taxon>
        <taxon>Actinomycetes</taxon>
        <taxon>Micrococcales</taxon>
        <taxon>Microbacteriaceae</taxon>
        <taxon>Leucobacter</taxon>
    </lineage>
</organism>
<dbReference type="EMBL" id="JAFIDA010000001">
    <property type="protein sequence ID" value="MBP1325395.1"/>
    <property type="molecule type" value="Genomic_DNA"/>
</dbReference>
<reference evidence="11" key="1">
    <citation type="submission" date="2021-02" db="EMBL/GenBank/DDBJ databases">
        <title>Sequencing the genomes of 1000 actinobacteria strains.</title>
        <authorList>
            <person name="Klenk H.-P."/>
        </authorList>
    </citation>
    <scope>NUCLEOTIDE SEQUENCE</scope>
    <source>
        <strain evidence="11">DSM 22850</strain>
    </source>
</reference>
<comment type="catalytic activity">
    <reaction evidence="8">
        <text>fluoride(in) = fluoride(out)</text>
        <dbReference type="Rhea" id="RHEA:76159"/>
        <dbReference type="ChEBI" id="CHEBI:17051"/>
    </reaction>
    <physiologicalReaction direction="left-to-right" evidence="8">
        <dbReference type="Rhea" id="RHEA:76160"/>
    </physiologicalReaction>
</comment>
<evidence type="ECO:0000256" key="8">
    <source>
        <dbReference type="ARBA" id="ARBA00035585"/>
    </source>
</evidence>
<evidence type="ECO:0000256" key="7">
    <source>
        <dbReference type="ARBA" id="ARBA00035120"/>
    </source>
</evidence>
<keyword evidence="10" id="KW-0406">Ion transport</keyword>
<dbReference type="GO" id="GO:0005886">
    <property type="term" value="C:plasma membrane"/>
    <property type="evidence" value="ECO:0007669"/>
    <property type="project" value="UniProtKB-SubCell"/>
</dbReference>
<keyword evidence="10" id="KW-0813">Transport</keyword>
<evidence type="ECO:0000256" key="5">
    <source>
        <dbReference type="ARBA" id="ARBA00023136"/>
    </source>
</evidence>
<dbReference type="GO" id="GO:0046872">
    <property type="term" value="F:metal ion binding"/>
    <property type="evidence" value="ECO:0007669"/>
    <property type="project" value="UniProtKB-KW"/>
</dbReference>
<evidence type="ECO:0000256" key="6">
    <source>
        <dbReference type="ARBA" id="ARBA00023303"/>
    </source>
</evidence>
<keyword evidence="10" id="KW-0479">Metal-binding</keyword>
<feature type="binding site" evidence="10">
    <location>
        <position position="76"/>
    </location>
    <ligand>
        <name>Na(+)</name>
        <dbReference type="ChEBI" id="CHEBI:29101"/>
        <note>structural</note>
    </ligand>
</feature>
<evidence type="ECO:0000256" key="4">
    <source>
        <dbReference type="ARBA" id="ARBA00022989"/>
    </source>
</evidence>
<dbReference type="GO" id="GO:0140114">
    <property type="term" value="P:cellular detoxification of fluoride"/>
    <property type="evidence" value="ECO:0007669"/>
    <property type="project" value="UniProtKB-UniRule"/>
</dbReference>
<evidence type="ECO:0000256" key="9">
    <source>
        <dbReference type="ARBA" id="ARBA00049940"/>
    </source>
</evidence>
<dbReference type="PANTHER" id="PTHR28259">
    <property type="entry name" value="FLUORIDE EXPORT PROTEIN 1-RELATED"/>
    <property type="match status" value="1"/>
</dbReference>
<comment type="function">
    <text evidence="9 10">Fluoride-specific ion channel. Important for reducing fluoride concentration in the cell, thus reducing its toxicity.</text>
</comment>
<feature type="transmembrane region" description="Helical" evidence="10">
    <location>
        <begin position="65"/>
        <end position="83"/>
    </location>
</feature>
<evidence type="ECO:0000256" key="1">
    <source>
        <dbReference type="ARBA" id="ARBA00004651"/>
    </source>
</evidence>
<gene>
    <name evidence="10" type="primary">fluC</name>
    <name evidence="10" type="synonym">crcB</name>
    <name evidence="11" type="ORF">JOF28_000627</name>
</gene>
<keyword evidence="3 10" id="KW-0812">Transmembrane</keyword>
<accession>A0A940SZZ5</accession>